<reference evidence="3 4" key="2">
    <citation type="journal article" date="2016" name="Genome Announc.">
        <title>Complete Genome Sequences of Two Interactive Moderate Thermophiles, Paenibacillus napthalenovorans 32O-Y and Paenibacillus sp. 32O-W.</title>
        <authorList>
            <person name="Butler R.R.III."/>
            <person name="Wang J."/>
            <person name="Stark B.C."/>
            <person name="Pombert J.F."/>
        </authorList>
    </citation>
    <scope>NUCLEOTIDE SEQUENCE [LARGE SCALE GENOMIC DNA]</scope>
    <source>
        <strain evidence="3 4">32O-Y</strain>
    </source>
</reference>
<evidence type="ECO:0000313" key="4">
    <source>
        <dbReference type="Proteomes" id="UP000061660"/>
    </source>
</evidence>
<keyword evidence="1 3" id="KW-0808">Transferase</keyword>
<dbReference type="GO" id="GO:0016747">
    <property type="term" value="F:acyltransferase activity, transferring groups other than amino-acyl groups"/>
    <property type="evidence" value="ECO:0007669"/>
    <property type="project" value="InterPro"/>
</dbReference>
<dbReference type="InterPro" id="IPR016181">
    <property type="entry name" value="Acyl_CoA_acyltransferase"/>
</dbReference>
<accession>A0A0U2MZA4</accession>
<dbReference type="Pfam" id="PF00583">
    <property type="entry name" value="Acetyltransf_1"/>
    <property type="match status" value="1"/>
</dbReference>
<dbReference type="RefSeq" id="WP_062409600.1">
    <property type="nucleotide sequence ID" value="NZ_BJCS01000010.1"/>
</dbReference>
<evidence type="ECO:0000256" key="1">
    <source>
        <dbReference type="ARBA" id="ARBA00022679"/>
    </source>
</evidence>
<evidence type="ECO:0000256" key="2">
    <source>
        <dbReference type="ARBA" id="ARBA00023315"/>
    </source>
</evidence>
<dbReference type="InterPro" id="IPR000182">
    <property type="entry name" value="GNAT_dom"/>
</dbReference>
<reference evidence="4" key="1">
    <citation type="submission" date="2015-12" db="EMBL/GenBank/DDBJ databases">
        <title>Complete genome sequences of two moderately thermophilic Paenibacillus species.</title>
        <authorList>
            <person name="Butler R.III."/>
            <person name="Wang J."/>
            <person name="Stark B.C."/>
            <person name="Pombert J.-F."/>
        </authorList>
    </citation>
    <scope>NUCLEOTIDE SEQUENCE [LARGE SCALE GENOMIC DNA]</scope>
    <source>
        <strain evidence="4">32O-Y</strain>
    </source>
</reference>
<proteinExistence type="predicted"/>
<keyword evidence="2" id="KW-0012">Acyltransferase</keyword>
<dbReference type="Gene3D" id="3.40.630.30">
    <property type="match status" value="1"/>
</dbReference>
<name>A0A0U2MZA4_9BACL</name>
<evidence type="ECO:0000313" key="3">
    <source>
        <dbReference type="EMBL" id="ALS23743.1"/>
    </source>
</evidence>
<dbReference type="Proteomes" id="UP000061660">
    <property type="component" value="Chromosome"/>
</dbReference>
<organism evidence="3 4">
    <name type="scientific">Paenibacillus naphthalenovorans</name>
    <dbReference type="NCBI Taxonomy" id="162209"/>
    <lineage>
        <taxon>Bacteria</taxon>
        <taxon>Bacillati</taxon>
        <taxon>Bacillota</taxon>
        <taxon>Bacilli</taxon>
        <taxon>Bacillales</taxon>
        <taxon>Paenibacillaceae</taxon>
        <taxon>Paenibacillus</taxon>
    </lineage>
</organism>
<dbReference type="NCBIfam" id="TIGR04045">
    <property type="entry name" value="MSMEG_0567_GNAT"/>
    <property type="match status" value="1"/>
</dbReference>
<dbReference type="KEGG" id="pnp:IJ22_33820"/>
<dbReference type="CDD" id="cd04301">
    <property type="entry name" value="NAT_SF"/>
    <property type="match status" value="1"/>
</dbReference>
<dbReference type="SUPFAM" id="SSF55729">
    <property type="entry name" value="Acyl-CoA N-acyltransferases (Nat)"/>
    <property type="match status" value="1"/>
</dbReference>
<dbReference type="PROSITE" id="PS51186">
    <property type="entry name" value="GNAT"/>
    <property type="match status" value="1"/>
</dbReference>
<dbReference type="EMBL" id="CP013652">
    <property type="protein sequence ID" value="ALS23743.1"/>
    <property type="molecule type" value="Genomic_DNA"/>
</dbReference>
<keyword evidence="4" id="KW-1185">Reference proteome</keyword>
<dbReference type="AlphaFoldDB" id="A0A0U2MZA4"/>
<dbReference type="PANTHER" id="PTHR43877">
    <property type="entry name" value="AMINOALKYLPHOSPHONATE N-ACETYLTRANSFERASE-RELATED-RELATED"/>
    <property type="match status" value="1"/>
</dbReference>
<gene>
    <name evidence="3" type="ORF">IJ22_33820</name>
</gene>
<sequence length="163" mass="18850">MKSCQVRIAKTEHELEAALSLRRQVFVDEQHLFDGTDADEHDPASIYINAWKNGETLMGTVRCYADNDDPTLWWGGRLAVKPEFRLRGVGVYLIEAAVEEMRLRGVRRFLAKVQQQNVKLFEKLGWKTVGGLIWIHDHPHHIMEANLHVYDASGRKRRQFIQG</sequence>
<dbReference type="STRING" id="162209.IJ22_33820"/>
<dbReference type="InterPro" id="IPR050832">
    <property type="entry name" value="Bact_Acetyltransf"/>
</dbReference>
<dbReference type="InterPro" id="IPR024035">
    <property type="entry name" value="MSMEG_0567_GNAT"/>
</dbReference>
<protein>
    <submittedName>
        <fullName evidence="3">GNAT family acetyltransferase</fullName>
    </submittedName>
</protein>
<dbReference type="OrthoDB" id="9790865at2"/>